<keyword evidence="2" id="KW-0472">Membrane</keyword>
<dbReference type="PANTHER" id="PTHR35340">
    <property type="entry name" value="PQQ ENZYME REPEAT PROTEIN-RELATED"/>
    <property type="match status" value="1"/>
</dbReference>
<reference evidence="4" key="1">
    <citation type="journal article" date="2020" name="Stud. Mycol.">
        <title>101 Dothideomycetes genomes: a test case for predicting lifestyles and emergence of pathogens.</title>
        <authorList>
            <person name="Haridas S."/>
            <person name="Albert R."/>
            <person name="Binder M."/>
            <person name="Bloem J."/>
            <person name="Labutti K."/>
            <person name="Salamov A."/>
            <person name="Andreopoulos B."/>
            <person name="Baker S."/>
            <person name="Barry K."/>
            <person name="Bills G."/>
            <person name="Bluhm B."/>
            <person name="Cannon C."/>
            <person name="Castanera R."/>
            <person name="Culley D."/>
            <person name="Daum C."/>
            <person name="Ezra D."/>
            <person name="Gonzalez J."/>
            <person name="Henrissat B."/>
            <person name="Kuo A."/>
            <person name="Liang C."/>
            <person name="Lipzen A."/>
            <person name="Lutzoni F."/>
            <person name="Magnuson J."/>
            <person name="Mondo S."/>
            <person name="Nolan M."/>
            <person name="Ohm R."/>
            <person name="Pangilinan J."/>
            <person name="Park H.-J."/>
            <person name="Ramirez L."/>
            <person name="Alfaro M."/>
            <person name="Sun H."/>
            <person name="Tritt A."/>
            <person name="Yoshinaga Y."/>
            <person name="Zwiers L.-H."/>
            <person name="Turgeon B."/>
            <person name="Goodwin S."/>
            <person name="Spatafora J."/>
            <person name="Crous P."/>
            <person name="Grigoriev I."/>
        </authorList>
    </citation>
    <scope>NUCLEOTIDE SEQUENCE</scope>
    <source>
        <strain evidence="4">CBS 113389</strain>
    </source>
</reference>
<evidence type="ECO:0000256" key="2">
    <source>
        <dbReference type="SAM" id="Phobius"/>
    </source>
</evidence>
<feature type="chain" id="PRO_5025349264" evidence="3">
    <location>
        <begin position="25"/>
        <end position="653"/>
    </location>
</feature>
<dbReference type="AlphaFoldDB" id="A0A6A6Q253"/>
<feature type="signal peptide" evidence="3">
    <location>
        <begin position="1"/>
        <end position="24"/>
    </location>
</feature>
<keyword evidence="2" id="KW-1133">Transmembrane helix</keyword>
<dbReference type="Proteomes" id="UP000799767">
    <property type="component" value="Unassembled WGS sequence"/>
</dbReference>
<dbReference type="GeneID" id="54479692"/>
<feature type="transmembrane region" description="Helical" evidence="2">
    <location>
        <begin position="571"/>
        <end position="588"/>
    </location>
</feature>
<keyword evidence="2" id="KW-0812">Transmembrane</keyword>
<name>A0A6A6Q253_9PEZI</name>
<dbReference type="SUPFAM" id="SSF50998">
    <property type="entry name" value="Quinoprotein alcohol dehydrogenase-like"/>
    <property type="match status" value="1"/>
</dbReference>
<evidence type="ECO:0000256" key="3">
    <source>
        <dbReference type="SAM" id="SignalP"/>
    </source>
</evidence>
<keyword evidence="3" id="KW-0732">Signal</keyword>
<protein>
    <submittedName>
        <fullName evidence="4">ASST-domain-containing protein</fullName>
    </submittedName>
</protein>
<dbReference type="EMBL" id="MU001632">
    <property type="protein sequence ID" value="KAF2486375.1"/>
    <property type="molecule type" value="Genomic_DNA"/>
</dbReference>
<gene>
    <name evidence="4" type="ORF">BDY17DRAFT_77120</name>
</gene>
<feature type="compositionally biased region" description="Basic and acidic residues" evidence="1">
    <location>
        <begin position="627"/>
        <end position="653"/>
    </location>
</feature>
<evidence type="ECO:0000313" key="5">
    <source>
        <dbReference type="Proteomes" id="UP000799767"/>
    </source>
</evidence>
<proteinExistence type="predicted"/>
<evidence type="ECO:0000256" key="1">
    <source>
        <dbReference type="SAM" id="MobiDB-lite"/>
    </source>
</evidence>
<organism evidence="4 5">
    <name type="scientific">Neohortaea acidophila</name>
    <dbReference type="NCBI Taxonomy" id="245834"/>
    <lineage>
        <taxon>Eukaryota</taxon>
        <taxon>Fungi</taxon>
        <taxon>Dikarya</taxon>
        <taxon>Ascomycota</taxon>
        <taxon>Pezizomycotina</taxon>
        <taxon>Dothideomycetes</taxon>
        <taxon>Dothideomycetidae</taxon>
        <taxon>Mycosphaerellales</taxon>
        <taxon>Teratosphaeriaceae</taxon>
        <taxon>Neohortaea</taxon>
    </lineage>
</organism>
<dbReference type="InterPro" id="IPR011047">
    <property type="entry name" value="Quinoprotein_ADH-like_sf"/>
</dbReference>
<sequence length="653" mass="73456">MAGRFSTLKLVALLTSLFVLHGQATPTSPLEKRQYDATEIKIDESKHDEQFYNFVTRPDIDAPRWKLKVYNESALSKGYWFTTAYGIVKQTSANRKAYVGPYIYDQKGELVWSGAASVDFYSIFDFKVSKLHGEPVISFLHPNYGAAYILNHEYETEKELVLLDRDGNMLDKDTVNIHDLQIWDDSYGIMTRYAQDLDRKSMRSALGYNGPCSVEFQGFRESNLDTNELQFEWNSDAHIPLSDSYLKAEGSCDDDAVWDYFHANSIDKFPNGDYLMSARHSYSLYRISGVNGSIIWQFDGTGERQSDFKWIGDGHFLGQHDARMLASNGTHTLISIMDNALGPGIPRSNNPMSRGLVISLREDEMTASVVATFDHPEGRYALGRGNMQLLPNDNAFVGWSVDAAHSEFTPDGECIMHARMPAGLKTYRSYKYEWVGQPKSPPDVMSNAIVFKGTIITTAYVSWNGATEVATWNLYKTNADGEVMELIATRQKEGFETSITHKGLASYIMVEGVDANGKRLGISNVIKTAAPADLNSLSPAVVAENKWQTDHSQGVLVESRRGLFDNFSNPFVAFLSGIFFCAAALYTIRALKGMRRKGGSVQSWWLPNQYERLASYNSDAGDEESQEEHKLNKLGEMKEIPPKYEEDYEDDSR</sequence>
<dbReference type="RefSeq" id="XP_033592944.1">
    <property type="nucleotide sequence ID" value="XM_033738690.1"/>
</dbReference>
<dbReference type="InterPro" id="IPR053143">
    <property type="entry name" value="Arylsulfate_ST"/>
</dbReference>
<dbReference type="PANTHER" id="PTHR35340:SF8">
    <property type="entry name" value="ASST-DOMAIN-CONTAINING PROTEIN"/>
    <property type="match status" value="1"/>
</dbReference>
<accession>A0A6A6Q253</accession>
<dbReference type="InterPro" id="IPR039535">
    <property type="entry name" value="ASST-like"/>
</dbReference>
<evidence type="ECO:0000313" key="4">
    <source>
        <dbReference type="EMBL" id="KAF2486375.1"/>
    </source>
</evidence>
<dbReference type="Pfam" id="PF14269">
    <property type="entry name" value="Arylsulfotran_2"/>
    <property type="match status" value="1"/>
</dbReference>
<keyword evidence="5" id="KW-1185">Reference proteome</keyword>
<feature type="region of interest" description="Disordered" evidence="1">
    <location>
        <begin position="616"/>
        <end position="653"/>
    </location>
</feature>
<dbReference type="OrthoDB" id="5427350at2759"/>